<gene>
    <name evidence="2" type="ORF">ABE28_006135</name>
</gene>
<dbReference type="Proteomes" id="UP000077926">
    <property type="component" value="Chromosome"/>
</dbReference>
<name>A0A1B3XL23_9BACI</name>
<feature type="chain" id="PRO_5039550735" description="Secreted protein" evidence="1">
    <location>
        <begin position="22"/>
        <end position="107"/>
    </location>
</feature>
<accession>A0A1B3XL23</accession>
<sequence>MHHLYLLKLFFQLSCTFSANDAVFSAFREFIRPASLFFRPSANLFVLLPSFSVRPRIYSSCFPFFPSVREFIRPASLFFRPSANLFVLLPFLKRHTFLFLTNQKAGI</sequence>
<evidence type="ECO:0000313" key="2">
    <source>
        <dbReference type="EMBL" id="AOH53923.1"/>
    </source>
</evidence>
<evidence type="ECO:0000256" key="1">
    <source>
        <dbReference type="SAM" id="SignalP"/>
    </source>
</evidence>
<evidence type="ECO:0008006" key="4">
    <source>
        <dbReference type="Google" id="ProtNLM"/>
    </source>
</evidence>
<organism evidence="2 3">
    <name type="scientific">Peribacillus muralis</name>
    <dbReference type="NCBI Taxonomy" id="264697"/>
    <lineage>
        <taxon>Bacteria</taxon>
        <taxon>Bacillati</taxon>
        <taxon>Bacillota</taxon>
        <taxon>Bacilli</taxon>
        <taxon>Bacillales</taxon>
        <taxon>Bacillaceae</taxon>
        <taxon>Peribacillus</taxon>
    </lineage>
</organism>
<keyword evidence="1" id="KW-0732">Signal</keyword>
<evidence type="ECO:0000313" key="3">
    <source>
        <dbReference type="Proteomes" id="UP000077926"/>
    </source>
</evidence>
<protein>
    <recommendedName>
        <fullName evidence="4">Secreted protein</fullName>
    </recommendedName>
</protein>
<reference evidence="2 3" key="1">
    <citation type="submission" date="2016-08" db="EMBL/GenBank/DDBJ databases">
        <title>Complete genome sequence of Bacillus muralis G25-68, a strain with toxicity to nematodes.</title>
        <authorList>
            <person name="Zheng Z."/>
        </authorList>
    </citation>
    <scope>NUCLEOTIDE SEQUENCE [LARGE SCALE GENOMIC DNA]</scope>
    <source>
        <strain evidence="2 3">G25-68</strain>
    </source>
</reference>
<dbReference type="KEGG" id="bmur:ABE28_006135"/>
<dbReference type="AlphaFoldDB" id="A0A1B3XL23"/>
<proteinExistence type="predicted"/>
<dbReference type="EMBL" id="CP017080">
    <property type="protein sequence ID" value="AOH53923.1"/>
    <property type="molecule type" value="Genomic_DNA"/>
</dbReference>
<keyword evidence="3" id="KW-1185">Reference proteome</keyword>
<feature type="signal peptide" evidence="1">
    <location>
        <begin position="1"/>
        <end position="21"/>
    </location>
</feature>